<dbReference type="Pfam" id="PF01520">
    <property type="entry name" value="Amidase_3"/>
    <property type="match status" value="1"/>
</dbReference>
<reference evidence="5 6" key="1">
    <citation type="submission" date="2023-07" db="EMBL/GenBank/DDBJ databases">
        <title>Genomic Encyclopedia of Type Strains, Phase IV (KMG-IV): sequencing the most valuable type-strain genomes for metagenomic binning, comparative biology and taxonomic classification.</title>
        <authorList>
            <person name="Goeker M."/>
        </authorList>
    </citation>
    <scope>NUCLEOTIDE SEQUENCE [LARGE SCALE GENOMIC DNA]</scope>
    <source>
        <strain evidence="5 6">DSM 18695</strain>
    </source>
</reference>
<evidence type="ECO:0000256" key="3">
    <source>
        <dbReference type="ARBA" id="ARBA00022801"/>
    </source>
</evidence>
<evidence type="ECO:0000256" key="1">
    <source>
        <dbReference type="ARBA" id="ARBA00001561"/>
    </source>
</evidence>
<dbReference type="Proteomes" id="UP001228905">
    <property type="component" value="Unassembled WGS sequence"/>
</dbReference>
<name>A0ABU0ILI0_9CAUL</name>
<evidence type="ECO:0000313" key="5">
    <source>
        <dbReference type="EMBL" id="MDQ0462873.1"/>
    </source>
</evidence>
<evidence type="ECO:0000256" key="2">
    <source>
        <dbReference type="ARBA" id="ARBA00011901"/>
    </source>
</evidence>
<feature type="domain" description="MurNAc-LAA" evidence="4">
    <location>
        <begin position="234"/>
        <end position="381"/>
    </location>
</feature>
<dbReference type="Gene3D" id="3.40.630.40">
    <property type="entry name" value="Zn-dependent exopeptidases"/>
    <property type="match status" value="1"/>
</dbReference>
<evidence type="ECO:0000259" key="4">
    <source>
        <dbReference type="SMART" id="SM00646"/>
    </source>
</evidence>
<organism evidence="5 6">
    <name type="scientific">Caulobacter ginsengisoli</name>
    <dbReference type="NCBI Taxonomy" id="400775"/>
    <lineage>
        <taxon>Bacteria</taxon>
        <taxon>Pseudomonadati</taxon>
        <taxon>Pseudomonadota</taxon>
        <taxon>Alphaproteobacteria</taxon>
        <taxon>Caulobacterales</taxon>
        <taxon>Caulobacteraceae</taxon>
        <taxon>Caulobacter</taxon>
    </lineage>
</organism>
<comment type="caution">
    <text evidence="5">The sequence shown here is derived from an EMBL/GenBank/DDBJ whole genome shotgun (WGS) entry which is preliminary data.</text>
</comment>
<dbReference type="GO" id="GO:0008745">
    <property type="term" value="F:N-acetylmuramoyl-L-alanine amidase activity"/>
    <property type="evidence" value="ECO:0007669"/>
    <property type="project" value="UniProtKB-EC"/>
</dbReference>
<dbReference type="EC" id="3.5.1.28" evidence="2"/>
<protein>
    <recommendedName>
        <fullName evidence="2">N-acetylmuramoyl-L-alanine amidase</fullName>
        <ecNumber evidence="2">3.5.1.28</ecNumber>
    </recommendedName>
</protein>
<evidence type="ECO:0000313" key="6">
    <source>
        <dbReference type="Proteomes" id="UP001228905"/>
    </source>
</evidence>
<dbReference type="PANTHER" id="PTHR30404">
    <property type="entry name" value="N-ACETYLMURAMOYL-L-ALANINE AMIDASE"/>
    <property type="match status" value="1"/>
</dbReference>
<comment type="catalytic activity">
    <reaction evidence="1">
        <text>Hydrolyzes the link between N-acetylmuramoyl residues and L-amino acid residues in certain cell-wall glycopeptides.</text>
        <dbReference type="EC" id="3.5.1.28"/>
    </reaction>
</comment>
<gene>
    <name evidence="5" type="ORF">QO010_000621</name>
</gene>
<dbReference type="PANTHER" id="PTHR30404:SF0">
    <property type="entry name" value="N-ACETYLMURAMOYL-L-ALANINE AMIDASE AMIC"/>
    <property type="match status" value="1"/>
</dbReference>
<dbReference type="CDD" id="cd02696">
    <property type="entry name" value="MurNAc-LAA"/>
    <property type="match status" value="1"/>
</dbReference>
<keyword evidence="3 5" id="KW-0378">Hydrolase</keyword>
<keyword evidence="6" id="KW-1185">Reference proteome</keyword>
<dbReference type="InterPro" id="IPR050695">
    <property type="entry name" value="N-acetylmuramoyl_amidase_3"/>
</dbReference>
<dbReference type="InterPro" id="IPR002508">
    <property type="entry name" value="MurNAc-LAA_cat"/>
</dbReference>
<dbReference type="SMART" id="SM00646">
    <property type="entry name" value="Ami_3"/>
    <property type="match status" value="1"/>
</dbReference>
<accession>A0ABU0ILI0</accession>
<dbReference type="EMBL" id="JAUSVS010000001">
    <property type="protein sequence ID" value="MDQ0462873.1"/>
    <property type="molecule type" value="Genomic_DNA"/>
</dbReference>
<dbReference type="RefSeq" id="WP_307345831.1">
    <property type="nucleotide sequence ID" value="NZ_JAUSVS010000001.1"/>
</dbReference>
<sequence length="391" mass="41656">MRAAGAGRRWTLGTIAAVGLAIAAAAVGLSAQGAPPPELLKVRLGGDMTQTRVVVDLQKPVSGKLLSDGAADRLVVIGLPDVSVGLDMEGTGQGLVQSWSVERKGGQARLKIALLRDAVVARRFLLPPGDGVKTYRYVIDLQGRGPAPPMSQVAAAAPMAPTRIKAPAPATRKVIVIDAGHGGKDPGAAGDRSREKDINLAAARALKVRLERSGRYRVVLTRSDDTFVPLEQRVAIARRAQADLFISLHADSGPETAQGASVYTLSEKGERRVGQVLRRDDQLFNINYGSPTVGQILLDLTQRSTKNRSAGFAELMLDHISTCAPLLRRSHRDGSLVVLLAPDVPAVLLEMGFITNDADERRLIDPAGRRRMMDAVGDSIDAWFAARPMAG</sequence>
<dbReference type="SUPFAM" id="SSF53187">
    <property type="entry name" value="Zn-dependent exopeptidases"/>
    <property type="match status" value="1"/>
</dbReference>
<proteinExistence type="predicted"/>